<protein>
    <recommendedName>
        <fullName evidence="4">PB1 domain-containing protein</fullName>
    </recommendedName>
</protein>
<reference evidence="2" key="1">
    <citation type="submission" date="2023-08" db="EMBL/GenBank/DDBJ databases">
        <title>Chromosome-level Genome Assembly of mud carp (Cirrhinus molitorella).</title>
        <authorList>
            <person name="Liu H."/>
        </authorList>
    </citation>
    <scope>NUCLEOTIDE SEQUENCE</scope>
    <source>
        <strain evidence="2">Prfri</strain>
        <tissue evidence="2">Muscle</tissue>
    </source>
</reference>
<evidence type="ECO:0000313" key="3">
    <source>
        <dbReference type="Proteomes" id="UP001187343"/>
    </source>
</evidence>
<keyword evidence="3" id="KW-1185">Reference proteome</keyword>
<name>A0AA88TUJ1_9TELE</name>
<evidence type="ECO:0008006" key="4">
    <source>
        <dbReference type="Google" id="ProtNLM"/>
    </source>
</evidence>
<sequence>MLLIKVRYQDSRKFIKLQDGFTFADFLNEVHSRFCLPPETNLHVYDDTETEIDEDILQDVLNARPNTSLIIVRRENEEILSDATSSSWTDILSLSHSSYELDQMPERPYKKSKTEDAGAEAKEMVRSALKQTSGGDAVLAEYSSKNTLSSEMRRVLVNILVGHMVEMHGRIPTRNQKENYALGVVTLFPSLKDPFSKKGYEHFYDADSGTGYIAWRLKTVQRNAKKRNKPSISKRSLKSVSHYGEKREQ</sequence>
<comment type="caution">
    <text evidence="2">The sequence shown here is derived from an EMBL/GenBank/DDBJ whole genome shotgun (WGS) entry which is preliminary data.</text>
</comment>
<evidence type="ECO:0000256" key="1">
    <source>
        <dbReference type="SAM" id="MobiDB-lite"/>
    </source>
</evidence>
<gene>
    <name evidence="2" type="ORF">Q8A67_006284</name>
</gene>
<dbReference type="AlphaFoldDB" id="A0AA88TUJ1"/>
<evidence type="ECO:0000313" key="2">
    <source>
        <dbReference type="EMBL" id="KAK2907299.1"/>
    </source>
</evidence>
<dbReference type="PANTHER" id="PTHR31025">
    <property type="entry name" value="SI:CH211-196P9.1-RELATED"/>
    <property type="match status" value="1"/>
</dbReference>
<dbReference type="Proteomes" id="UP001187343">
    <property type="component" value="Unassembled WGS sequence"/>
</dbReference>
<proteinExistence type="predicted"/>
<dbReference type="EMBL" id="JAUYZG010000005">
    <property type="protein sequence ID" value="KAK2907299.1"/>
    <property type="molecule type" value="Genomic_DNA"/>
</dbReference>
<feature type="region of interest" description="Disordered" evidence="1">
    <location>
        <begin position="224"/>
        <end position="249"/>
    </location>
</feature>
<organism evidence="2 3">
    <name type="scientific">Cirrhinus molitorella</name>
    <name type="common">mud carp</name>
    <dbReference type="NCBI Taxonomy" id="172907"/>
    <lineage>
        <taxon>Eukaryota</taxon>
        <taxon>Metazoa</taxon>
        <taxon>Chordata</taxon>
        <taxon>Craniata</taxon>
        <taxon>Vertebrata</taxon>
        <taxon>Euteleostomi</taxon>
        <taxon>Actinopterygii</taxon>
        <taxon>Neopterygii</taxon>
        <taxon>Teleostei</taxon>
        <taxon>Ostariophysi</taxon>
        <taxon>Cypriniformes</taxon>
        <taxon>Cyprinidae</taxon>
        <taxon>Labeoninae</taxon>
        <taxon>Labeonini</taxon>
        <taxon>Cirrhinus</taxon>
    </lineage>
</organism>
<dbReference type="PANTHER" id="PTHR31025:SF29">
    <property type="entry name" value="SI:CH211-196P9.1"/>
    <property type="match status" value="1"/>
</dbReference>
<accession>A0AA88TUJ1</accession>